<dbReference type="EMBL" id="JANIIK010000119">
    <property type="protein sequence ID" value="KAJ3584324.1"/>
    <property type="molecule type" value="Genomic_DNA"/>
</dbReference>
<feature type="signal peptide" evidence="6">
    <location>
        <begin position="1"/>
        <end position="19"/>
    </location>
</feature>
<dbReference type="Gene3D" id="2.60.40.10">
    <property type="entry name" value="Immunoglobulins"/>
    <property type="match status" value="4"/>
</dbReference>
<dbReference type="InterPro" id="IPR015631">
    <property type="entry name" value="CD2/SLAM_rcpt"/>
</dbReference>
<feature type="domain" description="Immunoglobulin" evidence="7">
    <location>
        <begin position="658"/>
        <end position="755"/>
    </location>
</feature>
<dbReference type="Proteomes" id="UP001148018">
    <property type="component" value="Unassembled WGS sequence"/>
</dbReference>
<dbReference type="InterPro" id="IPR003599">
    <property type="entry name" value="Ig_sub"/>
</dbReference>
<keyword evidence="2 6" id="KW-0732">Signal</keyword>
<dbReference type="AlphaFoldDB" id="A0A9Q0D9D2"/>
<feature type="region of interest" description="Disordered" evidence="5">
    <location>
        <begin position="829"/>
        <end position="867"/>
    </location>
</feature>
<feature type="domain" description="Immunoglobulin" evidence="7">
    <location>
        <begin position="476"/>
        <end position="573"/>
    </location>
</feature>
<dbReference type="GO" id="GO:0016020">
    <property type="term" value="C:membrane"/>
    <property type="evidence" value="ECO:0007669"/>
    <property type="project" value="UniProtKB-SubCell"/>
</dbReference>
<feature type="domain" description="Immunoglobulin" evidence="7">
    <location>
        <begin position="21"/>
        <end position="118"/>
    </location>
</feature>
<comment type="caution">
    <text evidence="8">The sequence shown here is derived from an EMBL/GenBank/DDBJ whole genome shotgun (WGS) entry which is preliminary data.</text>
</comment>
<protein>
    <recommendedName>
        <fullName evidence="7">Immunoglobulin domain-containing protein</fullName>
    </recommendedName>
</protein>
<dbReference type="OrthoDB" id="8741746at2759"/>
<name>A0A9Q0D9D2_9TELE</name>
<evidence type="ECO:0000256" key="2">
    <source>
        <dbReference type="ARBA" id="ARBA00022729"/>
    </source>
</evidence>
<evidence type="ECO:0000256" key="3">
    <source>
        <dbReference type="ARBA" id="ARBA00023136"/>
    </source>
</evidence>
<accession>A0A9Q0D9D2</accession>
<feature type="chain" id="PRO_5040436108" description="Immunoglobulin domain-containing protein" evidence="6">
    <location>
        <begin position="20"/>
        <end position="867"/>
    </location>
</feature>
<sequence length="867" mass="99218">MVFPMTFAVLSAVLWIVAAQEEPDYVEVGQRLVLEVTPQDLSAIQIPIEIIRWKFNNDRVVDRFHSNPVKYYGRFKDHTQLNVSSLALAIEAVSSADGGKFHLETGEGPVRTFDVRVIKAPPTPEVNLKPLVCDENQCAMQCSVDTQDLGPVTYQWRPDDGVWTDGEELKNMTRFHKHFFCRLRTRLRFSPDSLPVDNPRFEEINPAQEEPDYVEVGQRLVLEVTPQDLSDIPTPIEIIRWKFNNDLVVDRFHSNPVKYYGRFKAHTQLNVSSLALAIKPVSSADGGKFVLETGKGPVRTFDVRVIKAPPTPEIILKPLECDDDRCAMNCSVDTQDLGPVTYQWRPDDGVWTDGEELKNMTRFHKHFFCRLRTRLSVSLASLPVNNTRFEGEAPPTPEINLKCDENQCAMQCSADTQDLGPVTYQWRPYGGVWTDGEELKNMDWFHRRFFCRLRTRLRFSPDSLPVDNPRFEGAQEEPDYVEVGQRLVLEVTPQDLSAIQIPIEIIRWKFNNDRVVDRFHSNPVKYYGRFKARTHLDVSSLVLAIEPVSSADGGKFHLETGKGPVRTFDVRVIKSPPTPEIILKNDENRSAMQCSVDTQDLGPVTYQWRPYGGVWIDGEELKNMNTSHRSFFCRLRTRLRFSPDSLLVDNPRFVGAQEEPDYVEVGQRLVLEVTPQDLSAIQIPIEIIRWKFNNDRVVDRFHSNPVKYYGRFKARTHLDVFSLALAIEPVSSADSGKFHLETGKGPVRTFNVRVIKAPSTPEIILKPLECDENQCAMQCSVDTQDLGPVTYQWKPDDGVWTDGEELKNMTRFHKHFFCRLRTRLRFSPDSLPVDNPRFEEINPEPTVEDPAEEDKGLLDPPPAEHAP</sequence>
<gene>
    <name evidence="8" type="ORF">NHX12_014820</name>
</gene>
<evidence type="ECO:0000313" key="8">
    <source>
        <dbReference type="EMBL" id="KAJ3584324.1"/>
    </source>
</evidence>
<keyword evidence="3" id="KW-0472">Membrane</keyword>
<evidence type="ECO:0000259" key="7">
    <source>
        <dbReference type="SMART" id="SM00409"/>
    </source>
</evidence>
<evidence type="ECO:0000313" key="9">
    <source>
        <dbReference type="Proteomes" id="UP001148018"/>
    </source>
</evidence>
<comment type="subcellular location">
    <subcellularLocation>
        <location evidence="1">Membrane</location>
    </subcellularLocation>
</comment>
<evidence type="ECO:0000256" key="1">
    <source>
        <dbReference type="ARBA" id="ARBA00004370"/>
    </source>
</evidence>
<evidence type="ECO:0000256" key="4">
    <source>
        <dbReference type="ARBA" id="ARBA00023180"/>
    </source>
</evidence>
<dbReference type="InterPro" id="IPR013783">
    <property type="entry name" value="Ig-like_fold"/>
</dbReference>
<evidence type="ECO:0000256" key="5">
    <source>
        <dbReference type="SAM" id="MobiDB-lite"/>
    </source>
</evidence>
<evidence type="ECO:0000256" key="6">
    <source>
        <dbReference type="SAM" id="SignalP"/>
    </source>
</evidence>
<reference evidence="8" key="1">
    <citation type="submission" date="2022-07" db="EMBL/GenBank/DDBJ databases">
        <title>Chromosome-level genome of Muraenolepis orangiensis.</title>
        <authorList>
            <person name="Kim J."/>
        </authorList>
    </citation>
    <scope>NUCLEOTIDE SEQUENCE</scope>
    <source>
        <strain evidence="8">KU_S4_2022</strain>
        <tissue evidence="8">Muscle</tissue>
    </source>
</reference>
<keyword evidence="4" id="KW-0325">Glycoprotein</keyword>
<organism evidence="8 9">
    <name type="scientific">Muraenolepis orangiensis</name>
    <name type="common">Patagonian moray cod</name>
    <dbReference type="NCBI Taxonomy" id="630683"/>
    <lineage>
        <taxon>Eukaryota</taxon>
        <taxon>Metazoa</taxon>
        <taxon>Chordata</taxon>
        <taxon>Craniata</taxon>
        <taxon>Vertebrata</taxon>
        <taxon>Euteleostomi</taxon>
        <taxon>Actinopterygii</taxon>
        <taxon>Neopterygii</taxon>
        <taxon>Teleostei</taxon>
        <taxon>Neoteleostei</taxon>
        <taxon>Acanthomorphata</taxon>
        <taxon>Zeiogadaria</taxon>
        <taxon>Gadariae</taxon>
        <taxon>Gadiformes</taxon>
        <taxon>Muraenolepidoidei</taxon>
        <taxon>Muraenolepididae</taxon>
        <taxon>Muraenolepis</taxon>
    </lineage>
</organism>
<proteinExistence type="predicted"/>
<feature type="domain" description="Immunoglobulin" evidence="7">
    <location>
        <begin position="209"/>
        <end position="306"/>
    </location>
</feature>
<dbReference type="PANTHER" id="PTHR12080">
    <property type="entry name" value="SIGNALING LYMPHOCYTIC ACTIVATION MOLECULE"/>
    <property type="match status" value="1"/>
</dbReference>
<dbReference type="SMART" id="SM00409">
    <property type="entry name" value="IG"/>
    <property type="match status" value="4"/>
</dbReference>
<dbReference type="PANTHER" id="PTHR12080:SF134">
    <property type="entry name" value="CD48 ANTIGEN"/>
    <property type="match status" value="1"/>
</dbReference>
<keyword evidence="9" id="KW-1185">Reference proteome</keyword>